<reference evidence="1 2" key="1">
    <citation type="journal article" date="2018" name="Sci. Rep.">
        <title>Genomic signatures of local adaptation to the degree of environmental predictability in rotifers.</title>
        <authorList>
            <person name="Franch-Gras L."/>
            <person name="Hahn C."/>
            <person name="Garcia-Roger E.M."/>
            <person name="Carmona M.J."/>
            <person name="Serra M."/>
            <person name="Gomez A."/>
        </authorList>
    </citation>
    <scope>NUCLEOTIDE SEQUENCE [LARGE SCALE GENOMIC DNA]</scope>
    <source>
        <strain evidence="1">HYR1</strain>
    </source>
</reference>
<dbReference type="EMBL" id="REGN01002115">
    <property type="protein sequence ID" value="RNA30207.1"/>
    <property type="molecule type" value="Genomic_DNA"/>
</dbReference>
<keyword evidence="2" id="KW-1185">Reference proteome</keyword>
<organism evidence="1 2">
    <name type="scientific">Brachionus plicatilis</name>
    <name type="common">Marine rotifer</name>
    <name type="synonym">Brachionus muelleri</name>
    <dbReference type="NCBI Taxonomy" id="10195"/>
    <lineage>
        <taxon>Eukaryota</taxon>
        <taxon>Metazoa</taxon>
        <taxon>Spiralia</taxon>
        <taxon>Gnathifera</taxon>
        <taxon>Rotifera</taxon>
        <taxon>Eurotatoria</taxon>
        <taxon>Monogononta</taxon>
        <taxon>Pseudotrocha</taxon>
        <taxon>Ploima</taxon>
        <taxon>Brachionidae</taxon>
        <taxon>Brachionus</taxon>
    </lineage>
</organism>
<dbReference type="AlphaFoldDB" id="A0A3M7S3M0"/>
<proteinExistence type="predicted"/>
<name>A0A3M7S3M0_BRAPC</name>
<evidence type="ECO:0000313" key="1">
    <source>
        <dbReference type="EMBL" id="RNA30207.1"/>
    </source>
</evidence>
<gene>
    <name evidence="1" type="ORF">BpHYR1_000861</name>
</gene>
<comment type="caution">
    <text evidence="1">The sequence shown here is derived from an EMBL/GenBank/DDBJ whole genome shotgun (WGS) entry which is preliminary data.</text>
</comment>
<accession>A0A3M7S3M0</accession>
<protein>
    <submittedName>
        <fullName evidence="1">Uncharacterized protein</fullName>
    </submittedName>
</protein>
<sequence length="167" mass="19904">MSYTYLILNKYKKIAEFNRVFREKRVTKKLINTLIRKIRNCVCELLLLCFVNTDNFFELEWLEKIKSSVIHLLNDLVGSIVRKYDVLLNFFQQKQLGFIKFVLAENFAEKILDSNISKDFNLIVDFLESVLKKMIDRFLNPLMEYSINFSKKIKKSEDALSEKDRIN</sequence>
<dbReference type="Proteomes" id="UP000276133">
    <property type="component" value="Unassembled WGS sequence"/>
</dbReference>
<evidence type="ECO:0000313" key="2">
    <source>
        <dbReference type="Proteomes" id="UP000276133"/>
    </source>
</evidence>